<feature type="transmembrane region" description="Helical" evidence="1">
    <location>
        <begin position="102"/>
        <end position="121"/>
    </location>
</feature>
<proteinExistence type="predicted"/>
<dbReference type="AlphaFoldDB" id="A0A1J4L110"/>
<feature type="transmembrane region" description="Helical" evidence="1">
    <location>
        <begin position="161"/>
        <end position="180"/>
    </location>
</feature>
<dbReference type="VEuPathDB" id="TrichDB:TRFO_02912"/>
<feature type="transmembrane region" description="Helical" evidence="1">
    <location>
        <begin position="293"/>
        <end position="310"/>
    </location>
</feature>
<evidence type="ECO:0000313" key="2">
    <source>
        <dbReference type="EMBL" id="OHT15565.1"/>
    </source>
</evidence>
<evidence type="ECO:0000313" key="3">
    <source>
        <dbReference type="Proteomes" id="UP000179807"/>
    </source>
</evidence>
<sequence>MNISHSILLLTAGVPLGLSLYFDCRGIRVIKPVSLFAYLMSLISLTINTIIFLISKYIFNPYCSRERNTEKIPFSYYFHKAFIFLTLPSILHYISLPSIRSNTMSMCAPYGLVVLYIYILFSRRQITLSKFQSIFLVSLFFSFFILFGQILHRSIDEENPLLSILKLLCGIFKYGIVYIFKLFNNDYPKMEVSFLIFIHSLFATVFFLLSSFISCELENIIAGIIQMLKVQKTWHYISAILQNVVGLHSFLHLMKKNSQILEFVPYVLFLSGLPFAFTELDEWEYIDIYEQKMRLFSMFLIGCSFVFHVISMKKK</sequence>
<feature type="transmembrane region" description="Helical" evidence="1">
    <location>
        <begin position="192"/>
        <end position="213"/>
    </location>
</feature>
<reference evidence="2" key="1">
    <citation type="submission" date="2016-10" db="EMBL/GenBank/DDBJ databases">
        <authorList>
            <person name="Benchimol M."/>
            <person name="Almeida L.G."/>
            <person name="Vasconcelos A.T."/>
            <person name="Perreira-Neves A."/>
            <person name="Rosa I.A."/>
            <person name="Tasca T."/>
            <person name="Bogo M.R."/>
            <person name="de Souza W."/>
        </authorList>
    </citation>
    <scope>NUCLEOTIDE SEQUENCE [LARGE SCALE GENOMIC DNA]</scope>
    <source>
        <strain evidence="2">K</strain>
    </source>
</reference>
<feature type="transmembrane region" description="Helical" evidence="1">
    <location>
        <begin position="260"/>
        <end position="277"/>
    </location>
</feature>
<protein>
    <submittedName>
        <fullName evidence="2">Uncharacterized protein</fullName>
    </submittedName>
</protein>
<accession>A0A1J4L110</accession>
<name>A0A1J4L110_9EUKA</name>
<feature type="transmembrane region" description="Helical" evidence="1">
    <location>
        <begin position="133"/>
        <end position="155"/>
    </location>
</feature>
<feature type="transmembrane region" description="Helical" evidence="1">
    <location>
        <begin position="76"/>
        <end position="96"/>
    </location>
</feature>
<dbReference type="EMBL" id="MLAK01000217">
    <property type="protein sequence ID" value="OHT15565.1"/>
    <property type="molecule type" value="Genomic_DNA"/>
</dbReference>
<dbReference type="RefSeq" id="XP_068368701.1">
    <property type="nucleotide sequence ID" value="XM_068490986.1"/>
</dbReference>
<organism evidence="2 3">
    <name type="scientific">Tritrichomonas foetus</name>
    <dbReference type="NCBI Taxonomy" id="1144522"/>
    <lineage>
        <taxon>Eukaryota</taxon>
        <taxon>Metamonada</taxon>
        <taxon>Parabasalia</taxon>
        <taxon>Tritrichomonadida</taxon>
        <taxon>Tritrichomonadidae</taxon>
        <taxon>Tritrichomonas</taxon>
    </lineage>
</organism>
<feature type="transmembrane region" description="Helical" evidence="1">
    <location>
        <begin position="233"/>
        <end position="253"/>
    </location>
</feature>
<feature type="transmembrane region" description="Helical" evidence="1">
    <location>
        <begin position="35"/>
        <end position="55"/>
    </location>
</feature>
<keyword evidence="1" id="KW-0472">Membrane</keyword>
<gene>
    <name evidence="2" type="ORF">TRFO_02912</name>
</gene>
<dbReference type="GeneID" id="94825690"/>
<keyword evidence="1" id="KW-1133">Transmembrane helix</keyword>
<comment type="caution">
    <text evidence="2">The sequence shown here is derived from an EMBL/GenBank/DDBJ whole genome shotgun (WGS) entry which is preliminary data.</text>
</comment>
<evidence type="ECO:0000256" key="1">
    <source>
        <dbReference type="SAM" id="Phobius"/>
    </source>
</evidence>
<keyword evidence="1" id="KW-0812">Transmembrane</keyword>
<dbReference type="Proteomes" id="UP000179807">
    <property type="component" value="Unassembled WGS sequence"/>
</dbReference>
<keyword evidence="3" id="KW-1185">Reference proteome</keyword>